<name>A0A921IDC0_9LACO</name>
<organism evidence="2 3">
    <name type="scientific">Ligilactobacillus salivarius</name>
    <dbReference type="NCBI Taxonomy" id="1624"/>
    <lineage>
        <taxon>Bacteria</taxon>
        <taxon>Bacillati</taxon>
        <taxon>Bacillota</taxon>
        <taxon>Bacilli</taxon>
        <taxon>Lactobacillales</taxon>
        <taxon>Lactobacillaceae</taxon>
        <taxon>Ligilactobacillus</taxon>
    </lineage>
</organism>
<proteinExistence type="predicted"/>
<evidence type="ECO:0000313" key="2">
    <source>
        <dbReference type="EMBL" id="HJG16276.1"/>
    </source>
</evidence>
<feature type="chain" id="PRO_5039359251" description="Surface layer protein A domain-containing protein" evidence="1">
    <location>
        <begin position="25"/>
        <end position="269"/>
    </location>
</feature>
<feature type="signal peptide" evidence="1">
    <location>
        <begin position="1"/>
        <end position="24"/>
    </location>
</feature>
<keyword evidence="1" id="KW-0732">Signal</keyword>
<sequence>MKYRILITTLASVMFIGGIGTASTAITNTQTVQAATPSFSSSYWTKNRRVYVTKKITFKRYDALKGRIVRGRRTFKAGKRITVRNAGEFDGWVLAGTKAGSRYWWVSTSANTKWLSLTKPVRTRAYLKNSTYQDSHGIKATFGEATNIKTKDGQSLVMLTANVTNNGSHVITPTDWIEELGFLSVNPNKTRVKSSDILTDYPDFDELPSNKWSDLVATGEKKLSSGDSAQIAIALQANKSISTLYITSLNLAKSKMPVVTLRTTTGALN</sequence>
<dbReference type="EMBL" id="DYVK01000090">
    <property type="protein sequence ID" value="HJG16276.1"/>
    <property type="molecule type" value="Genomic_DNA"/>
</dbReference>
<accession>A0A921IDC0</accession>
<protein>
    <recommendedName>
        <fullName evidence="4">Surface layer protein A domain-containing protein</fullName>
    </recommendedName>
</protein>
<evidence type="ECO:0000256" key="1">
    <source>
        <dbReference type="SAM" id="SignalP"/>
    </source>
</evidence>
<dbReference type="Proteomes" id="UP000759256">
    <property type="component" value="Unassembled WGS sequence"/>
</dbReference>
<dbReference type="AlphaFoldDB" id="A0A921IDC0"/>
<comment type="caution">
    <text evidence="2">The sequence shown here is derived from an EMBL/GenBank/DDBJ whole genome shotgun (WGS) entry which is preliminary data.</text>
</comment>
<evidence type="ECO:0000313" key="3">
    <source>
        <dbReference type="Proteomes" id="UP000759256"/>
    </source>
</evidence>
<reference evidence="2" key="1">
    <citation type="journal article" date="2021" name="PeerJ">
        <title>Extensive microbial diversity within the chicken gut microbiome revealed by metagenomics and culture.</title>
        <authorList>
            <person name="Gilroy R."/>
            <person name="Ravi A."/>
            <person name="Getino M."/>
            <person name="Pursley I."/>
            <person name="Horton D.L."/>
            <person name="Alikhan N.F."/>
            <person name="Baker D."/>
            <person name="Gharbi K."/>
            <person name="Hall N."/>
            <person name="Watson M."/>
            <person name="Adriaenssens E.M."/>
            <person name="Foster-Nyarko E."/>
            <person name="Jarju S."/>
            <person name="Secka A."/>
            <person name="Antonio M."/>
            <person name="Oren A."/>
            <person name="Chaudhuri R.R."/>
            <person name="La Ragione R."/>
            <person name="Hildebrand F."/>
            <person name="Pallen M.J."/>
        </authorList>
    </citation>
    <scope>NUCLEOTIDE SEQUENCE</scope>
    <source>
        <strain evidence="2">CHK189-29639</strain>
    </source>
</reference>
<gene>
    <name evidence="2" type="ORF">K8V06_09115</name>
</gene>
<reference evidence="2" key="2">
    <citation type="submission" date="2021-09" db="EMBL/GenBank/DDBJ databases">
        <authorList>
            <person name="Gilroy R."/>
        </authorList>
    </citation>
    <scope>NUCLEOTIDE SEQUENCE</scope>
    <source>
        <strain evidence="2">CHK189-29639</strain>
    </source>
</reference>
<evidence type="ECO:0008006" key="4">
    <source>
        <dbReference type="Google" id="ProtNLM"/>
    </source>
</evidence>